<dbReference type="InterPro" id="IPR013766">
    <property type="entry name" value="Thioredoxin_domain"/>
</dbReference>
<evidence type="ECO:0000259" key="1">
    <source>
        <dbReference type="PROSITE" id="PS51352"/>
    </source>
</evidence>
<accession>A0A1A7R3A8</accession>
<dbReference type="Proteomes" id="UP000248987">
    <property type="component" value="Unassembled WGS sequence"/>
</dbReference>
<dbReference type="SUPFAM" id="SSF52833">
    <property type="entry name" value="Thioredoxin-like"/>
    <property type="match status" value="1"/>
</dbReference>
<evidence type="ECO:0000313" key="2">
    <source>
        <dbReference type="EMBL" id="RAJ24818.1"/>
    </source>
</evidence>
<sequence length="475" mass="55869">MRTFIMSFMILSTLLSCKKNANDADRLAYFGGEIINPTNDYVLLFSPNSQSENSDTLFLNNNNRFFTKLDPLKSGLYTFIHGGQYQMVLLEPQDSVMLRLNTNDFDESLVFTGTGAKKNNFLIKIFLENEADQSNFINISQMEPEKFEQHIDSSRTERLDELSVFSDKKQLSKLFDKIAETSINYSYYSTKEMYPFAYYGYKNLKDYKNLPPQFYDFRNEIDYNIGILSDFFIYNRFLYSHFNNMALKEFYANAPEDSVFNKNSIVYNLEKLKLMDDRISNDTIKNKLLKNTARDFISMCEDSTAVNEIIASYLQKSTNPEDKVYIERLASSIKKLKPGKIMPEVDLVNYNNETRALSELITQPTVIYFWSSNLKIHYKNSHYKIGELKKKYPTIQFIAININDNDKKYWKKTLDEFKFPTDSEYQFKDPITAKQTLVLNTVYKMIVVDKDMRIVDSYYNMFHTKFEDKLKELNQ</sequence>
<dbReference type="STRING" id="49280.A9996_05855"/>
<keyword evidence="3" id="KW-1185">Reference proteome</keyword>
<dbReference type="RefSeq" id="WP_066432216.1">
    <property type="nucleotide sequence ID" value="NZ_LZRN01000008.1"/>
</dbReference>
<proteinExistence type="predicted"/>
<dbReference type="PROSITE" id="PS51257">
    <property type="entry name" value="PROKAR_LIPOPROTEIN"/>
    <property type="match status" value="1"/>
</dbReference>
<organism evidence="2 3">
    <name type="scientific">Gelidibacter algens</name>
    <dbReference type="NCBI Taxonomy" id="49280"/>
    <lineage>
        <taxon>Bacteria</taxon>
        <taxon>Pseudomonadati</taxon>
        <taxon>Bacteroidota</taxon>
        <taxon>Flavobacteriia</taxon>
        <taxon>Flavobacteriales</taxon>
        <taxon>Flavobacteriaceae</taxon>
        <taxon>Gelidibacter</taxon>
    </lineage>
</organism>
<feature type="domain" description="Thioredoxin" evidence="1">
    <location>
        <begin position="336"/>
        <end position="475"/>
    </location>
</feature>
<comment type="caution">
    <text evidence="2">The sequence shown here is derived from an EMBL/GenBank/DDBJ whole genome shotgun (WGS) entry which is preliminary data.</text>
</comment>
<dbReference type="EMBL" id="QLLQ01000005">
    <property type="protein sequence ID" value="RAJ24818.1"/>
    <property type="molecule type" value="Genomic_DNA"/>
</dbReference>
<dbReference type="AlphaFoldDB" id="A0A1A7R3A8"/>
<protein>
    <recommendedName>
        <fullName evidence="1">Thioredoxin domain-containing protein</fullName>
    </recommendedName>
</protein>
<evidence type="ECO:0000313" key="3">
    <source>
        <dbReference type="Proteomes" id="UP000248987"/>
    </source>
</evidence>
<name>A0A1A7R3A8_9FLAO</name>
<reference evidence="2 3" key="1">
    <citation type="submission" date="2018-06" db="EMBL/GenBank/DDBJ databases">
        <title>Genomic Encyclopedia of Archaeal and Bacterial Type Strains, Phase II (KMG-II): from individual species to whole genera.</title>
        <authorList>
            <person name="Goeker M."/>
        </authorList>
    </citation>
    <scope>NUCLEOTIDE SEQUENCE [LARGE SCALE GENOMIC DNA]</scope>
    <source>
        <strain evidence="2 3">DSM 12408</strain>
    </source>
</reference>
<dbReference type="PROSITE" id="PS51352">
    <property type="entry name" value="THIOREDOXIN_2"/>
    <property type="match status" value="1"/>
</dbReference>
<dbReference type="Gene3D" id="3.40.30.10">
    <property type="entry name" value="Glutaredoxin"/>
    <property type="match status" value="1"/>
</dbReference>
<gene>
    <name evidence="2" type="ORF">LX77_01816</name>
</gene>
<dbReference type="OrthoDB" id="1146847at2"/>
<dbReference type="InterPro" id="IPR036249">
    <property type="entry name" value="Thioredoxin-like_sf"/>
</dbReference>